<evidence type="ECO:0000313" key="2">
    <source>
        <dbReference type="EMBL" id="VEN44364.1"/>
    </source>
</evidence>
<dbReference type="EMBL" id="CAACVG010007234">
    <property type="protein sequence ID" value="VEN44364.1"/>
    <property type="molecule type" value="Genomic_DNA"/>
</dbReference>
<keyword evidence="3" id="KW-1185">Reference proteome</keyword>
<protein>
    <submittedName>
        <fullName evidence="2">Uncharacterized protein</fullName>
    </submittedName>
</protein>
<proteinExistence type="predicted"/>
<feature type="transmembrane region" description="Helical" evidence="1">
    <location>
        <begin position="20"/>
        <end position="39"/>
    </location>
</feature>
<accession>A0A653CAA6</accession>
<keyword evidence="1" id="KW-0472">Membrane</keyword>
<dbReference type="AlphaFoldDB" id="A0A653CAA6"/>
<keyword evidence="1" id="KW-0812">Transmembrane</keyword>
<dbReference type="OrthoDB" id="273147at2759"/>
<name>A0A653CAA6_CALMS</name>
<evidence type="ECO:0000313" key="3">
    <source>
        <dbReference type="Proteomes" id="UP000410492"/>
    </source>
</evidence>
<reference evidence="2 3" key="1">
    <citation type="submission" date="2019-01" db="EMBL/GenBank/DDBJ databases">
        <authorList>
            <person name="Sayadi A."/>
        </authorList>
    </citation>
    <scope>NUCLEOTIDE SEQUENCE [LARGE SCALE GENOMIC DNA]</scope>
</reference>
<evidence type="ECO:0000256" key="1">
    <source>
        <dbReference type="SAM" id="Phobius"/>
    </source>
</evidence>
<keyword evidence="1" id="KW-1133">Transmembrane helix</keyword>
<sequence>MVTHSSIVRPCFIKSDRHTLYRVFAVSGVLLCTIKLRLSQEEDVRVGFFKMSMVFASCNLILSVFLLVSILRRDERYAFLYAILIFLSLFAATIHIESHTRHDFTMLVIFAVFALLVIVWFAIYGIYQYRYTISSSKAATPV</sequence>
<dbReference type="Proteomes" id="UP000410492">
    <property type="component" value="Unassembled WGS sequence"/>
</dbReference>
<feature type="transmembrane region" description="Helical" evidence="1">
    <location>
        <begin position="51"/>
        <end position="71"/>
    </location>
</feature>
<feature type="transmembrane region" description="Helical" evidence="1">
    <location>
        <begin position="104"/>
        <end position="127"/>
    </location>
</feature>
<organism evidence="2 3">
    <name type="scientific">Callosobruchus maculatus</name>
    <name type="common">Southern cowpea weevil</name>
    <name type="synonym">Pulse bruchid</name>
    <dbReference type="NCBI Taxonomy" id="64391"/>
    <lineage>
        <taxon>Eukaryota</taxon>
        <taxon>Metazoa</taxon>
        <taxon>Ecdysozoa</taxon>
        <taxon>Arthropoda</taxon>
        <taxon>Hexapoda</taxon>
        <taxon>Insecta</taxon>
        <taxon>Pterygota</taxon>
        <taxon>Neoptera</taxon>
        <taxon>Endopterygota</taxon>
        <taxon>Coleoptera</taxon>
        <taxon>Polyphaga</taxon>
        <taxon>Cucujiformia</taxon>
        <taxon>Chrysomeloidea</taxon>
        <taxon>Chrysomelidae</taxon>
        <taxon>Bruchinae</taxon>
        <taxon>Bruchini</taxon>
        <taxon>Callosobruchus</taxon>
    </lineage>
</organism>
<feature type="transmembrane region" description="Helical" evidence="1">
    <location>
        <begin position="78"/>
        <end position="98"/>
    </location>
</feature>
<gene>
    <name evidence="2" type="ORF">CALMAC_LOCUS7188</name>
</gene>